<dbReference type="STRING" id="156889.Mmc1_1070"/>
<evidence type="ECO:0000313" key="2">
    <source>
        <dbReference type="EMBL" id="ABK43588.1"/>
    </source>
</evidence>
<organism evidence="2 3">
    <name type="scientific">Magnetococcus marinus (strain ATCC BAA-1437 / JCM 17883 / MC-1)</name>
    <dbReference type="NCBI Taxonomy" id="156889"/>
    <lineage>
        <taxon>Bacteria</taxon>
        <taxon>Pseudomonadati</taxon>
        <taxon>Pseudomonadota</taxon>
        <taxon>Magnetococcia</taxon>
        <taxon>Magnetococcales</taxon>
        <taxon>Magnetococcaceae</taxon>
        <taxon>Magnetococcus</taxon>
    </lineage>
</organism>
<name>A0L6J5_MAGMM</name>
<dbReference type="HOGENOM" id="CLU_2180649_0_0_5"/>
<dbReference type="EMBL" id="CP000471">
    <property type="protein sequence ID" value="ABK43588.1"/>
    <property type="molecule type" value="Genomic_DNA"/>
</dbReference>
<reference evidence="3" key="1">
    <citation type="journal article" date="2009" name="Appl. Environ. Microbiol.">
        <title>Complete genome sequence of the chemolithoautotrophic marine magnetotactic coccus strain MC-1.</title>
        <authorList>
            <person name="Schubbe S."/>
            <person name="Williams T.J."/>
            <person name="Xie G."/>
            <person name="Kiss H.E."/>
            <person name="Brettin T.S."/>
            <person name="Martinez D."/>
            <person name="Ross C.A."/>
            <person name="Schuler D."/>
            <person name="Cox B.L."/>
            <person name="Nealson K.H."/>
            <person name="Bazylinski D.A."/>
        </authorList>
    </citation>
    <scope>NUCLEOTIDE SEQUENCE [LARGE SCALE GENOMIC DNA]</scope>
    <source>
        <strain evidence="3">ATCC BAA-1437 / JCM 17883 / MC-1</strain>
    </source>
</reference>
<dbReference type="AlphaFoldDB" id="A0L6J5"/>
<sequence length="109" mass="12074">MLSPHLFSNLTPQLEGTLKTACLGSPSGPWVQPVASRFTTGQMRPGSVLTGGYFRPQPLRRPATQQVKPSSYRTIPTPPQPAPTRNTFLHHVTERPLINRLIHLKNINA</sequence>
<reference evidence="2 3" key="2">
    <citation type="journal article" date="2012" name="Int. J. Syst. Evol. Microbiol.">
        <title>Magnetococcus marinus gen. nov., sp. nov., a marine, magnetotactic bacterium that represents a novel lineage (Magnetococcaceae fam. nov.; Magnetococcales ord. nov.) at the base of the Alphaproteobacteria.</title>
        <authorList>
            <person name="Bazylinski D.A."/>
            <person name="Williams T.J."/>
            <person name="Lefevre C.T."/>
            <person name="Berg R.J."/>
            <person name="Zhang C.L."/>
            <person name="Bowser S.S."/>
            <person name="Dean A.J."/>
            <person name="Beveridge T.J."/>
        </authorList>
    </citation>
    <scope>NUCLEOTIDE SEQUENCE [LARGE SCALE GENOMIC DNA]</scope>
    <source>
        <strain evidence="3">ATCC BAA-1437 / JCM 17883 / MC-1</strain>
    </source>
</reference>
<dbReference type="Proteomes" id="UP000002586">
    <property type="component" value="Chromosome"/>
</dbReference>
<proteinExistence type="predicted"/>
<evidence type="ECO:0000313" key="3">
    <source>
        <dbReference type="Proteomes" id="UP000002586"/>
    </source>
</evidence>
<accession>A0L6J5</accession>
<feature type="compositionally biased region" description="Polar residues" evidence="1">
    <location>
        <begin position="63"/>
        <end position="74"/>
    </location>
</feature>
<feature type="region of interest" description="Disordered" evidence="1">
    <location>
        <begin position="41"/>
        <end position="86"/>
    </location>
</feature>
<gene>
    <name evidence="2" type="ordered locus">Mmc1_1070</name>
</gene>
<keyword evidence="3" id="KW-1185">Reference proteome</keyword>
<evidence type="ECO:0000256" key="1">
    <source>
        <dbReference type="SAM" id="MobiDB-lite"/>
    </source>
</evidence>
<dbReference type="KEGG" id="mgm:Mmc1_1070"/>
<protein>
    <submittedName>
        <fullName evidence="2">Uncharacterized protein</fullName>
    </submittedName>
</protein>